<dbReference type="Proteomes" id="UP000054869">
    <property type="component" value="Unassembled WGS sequence"/>
</dbReference>
<keyword evidence="1" id="KW-0732">Signal</keyword>
<sequence length="203" mass="22633">MKKFIFLLLTCAFVGLTGCAVKPLVTDQFKLAAHSKKQLTNRASRHSIFVNTPDAVAGYQGEEMLYTDRPFELKHFVHSAWVDQPAEMLLPLIVQSLQRSGYFHVVASSPGAEITEYRIDTQLIELHQNFLTKPSFVSLIVKVVLVRVEDNHVVASRIFNYKVTCAADTPYGGVVAANRATELLTAAITNFTVNRIRADRHAS</sequence>
<evidence type="ECO:0000256" key="1">
    <source>
        <dbReference type="SAM" id="SignalP"/>
    </source>
</evidence>
<evidence type="ECO:0000313" key="4">
    <source>
        <dbReference type="Proteomes" id="UP000054869"/>
    </source>
</evidence>
<feature type="domain" description="ABC-type transport auxiliary lipoprotein component" evidence="2">
    <location>
        <begin position="31"/>
        <end position="188"/>
    </location>
</feature>
<dbReference type="SUPFAM" id="SSF159594">
    <property type="entry name" value="XCC0632-like"/>
    <property type="match status" value="1"/>
</dbReference>
<dbReference type="AlphaFoldDB" id="A0A0W0VTB3"/>
<gene>
    <name evidence="3" type="ORF">Llan_1019</name>
</gene>
<dbReference type="Pfam" id="PF03886">
    <property type="entry name" value="ABC_trans_aux"/>
    <property type="match status" value="1"/>
</dbReference>
<evidence type="ECO:0000259" key="2">
    <source>
        <dbReference type="Pfam" id="PF03886"/>
    </source>
</evidence>
<evidence type="ECO:0000313" key="3">
    <source>
        <dbReference type="EMBL" id="KTD22902.1"/>
    </source>
</evidence>
<dbReference type="RefSeq" id="WP_051546168.1">
    <property type="nucleotide sequence ID" value="NZ_CAAAJD010000016.1"/>
</dbReference>
<protein>
    <submittedName>
        <fullName evidence="3">Transport protein</fullName>
    </submittedName>
</protein>
<dbReference type="STRING" id="45067.Llan_1019"/>
<dbReference type="PROSITE" id="PS51257">
    <property type="entry name" value="PROKAR_LIPOPROTEIN"/>
    <property type="match status" value="1"/>
</dbReference>
<dbReference type="OrthoDB" id="5624722at2"/>
<dbReference type="Gene3D" id="3.40.50.10610">
    <property type="entry name" value="ABC-type transport auxiliary lipoprotein component"/>
    <property type="match status" value="1"/>
</dbReference>
<accession>A0A0W0VTB3</accession>
<comment type="caution">
    <text evidence="3">The sequence shown here is derived from an EMBL/GenBank/DDBJ whole genome shotgun (WGS) entry which is preliminary data.</text>
</comment>
<organism evidence="3 4">
    <name type="scientific">Legionella lansingensis</name>
    <dbReference type="NCBI Taxonomy" id="45067"/>
    <lineage>
        <taxon>Bacteria</taxon>
        <taxon>Pseudomonadati</taxon>
        <taxon>Pseudomonadota</taxon>
        <taxon>Gammaproteobacteria</taxon>
        <taxon>Legionellales</taxon>
        <taxon>Legionellaceae</taxon>
        <taxon>Legionella</taxon>
    </lineage>
</organism>
<keyword evidence="4" id="KW-1185">Reference proteome</keyword>
<dbReference type="eggNOG" id="COG3218">
    <property type="taxonomic scope" value="Bacteria"/>
</dbReference>
<feature type="chain" id="PRO_5006915062" evidence="1">
    <location>
        <begin position="23"/>
        <end position="203"/>
    </location>
</feature>
<dbReference type="EMBL" id="LNYI01000020">
    <property type="protein sequence ID" value="KTD22902.1"/>
    <property type="molecule type" value="Genomic_DNA"/>
</dbReference>
<proteinExistence type="predicted"/>
<dbReference type="PATRIC" id="fig|45067.4.peg.1065"/>
<name>A0A0W0VTB3_9GAMM</name>
<feature type="signal peptide" evidence="1">
    <location>
        <begin position="1"/>
        <end position="22"/>
    </location>
</feature>
<reference evidence="3 4" key="1">
    <citation type="submission" date="2015-11" db="EMBL/GenBank/DDBJ databases">
        <title>Genomic analysis of 38 Legionella species identifies large and diverse effector repertoires.</title>
        <authorList>
            <person name="Burstein D."/>
            <person name="Amaro F."/>
            <person name="Zusman T."/>
            <person name="Lifshitz Z."/>
            <person name="Cohen O."/>
            <person name="Gilbert J.A."/>
            <person name="Pupko T."/>
            <person name="Shuman H.A."/>
            <person name="Segal G."/>
        </authorList>
    </citation>
    <scope>NUCLEOTIDE SEQUENCE [LARGE SCALE GENOMIC DNA]</scope>
    <source>
        <strain evidence="3 4">ATCC 49751</strain>
    </source>
</reference>
<dbReference type="InterPro" id="IPR005586">
    <property type="entry name" value="ABC_trans_aux"/>
</dbReference>